<organism evidence="1 2">
    <name type="scientific">Chitinophaga sancti</name>
    <dbReference type="NCBI Taxonomy" id="1004"/>
    <lineage>
        <taxon>Bacteria</taxon>
        <taxon>Pseudomonadati</taxon>
        <taxon>Bacteroidota</taxon>
        <taxon>Chitinophagia</taxon>
        <taxon>Chitinophagales</taxon>
        <taxon>Chitinophagaceae</taxon>
        <taxon>Chitinophaga</taxon>
    </lineage>
</organism>
<reference evidence="1 2" key="1">
    <citation type="submission" date="2023-11" db="EMBL/GenBank/DDBJ databases">
        <title>MicrobeMod: A computational toolkit for identifying prokaryotic methylation and restriction-modification with nanopore sequencing.</title>
        <authorList>
            <person name="Crits-Christoph A."/>
            <person name="Kang S.C."/>
            <person name="Lee H."/>
            <person name="Ostrov N."/>
        </authorList>
    </citation>
    <scope>NUCLEOTIDE SEQUENCE [LARGE SCALE GENOMIC DNA]</scope>
    <source>
        <strain evidence="1 2">ATCC 23090</strain>
    </source>
</reference>
<gene>
    <name evidence="1" type="ORF">SR876_04715</name>
</gene>
<sequence length="56" mass="6453">MTDLLLNLRLLLLFLVIVAVTRKSNTFSFGNFGWCPELNHPQEGGADFHTDINHYY</sequence>
<name>A0ABZ0XJG5_9BACT</name>
<evidence type="ECO:0000313" key="2">
    <source>
        <dbReference type="Proteomes" id="UP001326715"/>
    </source>
</evidence>
<keyword evidence="2" id="KW-1185">Reference proteome</keyword>
<proteinExistence type="predicted"/>
<dbReference type="Proteomes" id="UP001326715">
    <property type="component" value="Chromosome"/>
</dbReference>
<evidence type="ECO:0000313" key="1">
    <source>
        <dbReference type="EMBL" id="WQG90788.1"/>
    </source>
</evidence>
<dbReference type="RefSeq" id="WP_177318688.1">
    <property type="nucleotide sequence ID" value="NZ_CP139972.1"/>
</dbReference>
<protein>
    <submittedName>
        <fullName evidence="1">Uncharacterized protein</fullName>
    </submittedName>
</protein>
<dbReference type="EMBL" id="CP140154">
    <property type="protein sequence ID" value="WQG90788.1"/>
    <property type="molecule type" value="Genomic_DNA"/>
</dbReference>
<accession>A0ABZ0XJG5</accession>